<dbReference type="PANTHER" id="PTHR43280:SF10">
    <property type="entry name" value="REGULATORY PROTEIN POCR"/>
    <property type="match status" value="1"/>
</dbReference>
<gene>
    <name evidence="9" type="ORF">SAMN05216180_0213</name>
</gene>
<dbReference type="GO" id="GO:0003700">
    <property type="term" value="F:DNA-binding transcription factor activity"/>
    <property type="evidence" value="ECO:0007669"/>
    <property type="project" value="InterPro"/>
</dbReference>
<keyword evidence="6" id="KW-0597">Phosphoprotein</keyword>
<dbReference type="SMART" id="SM00448">
    <property type="entry name" value="REC"/>
    <property type="match status" value="1"/>
</dbReference>
<dbReference type="PROSITE" id="PS00041">
    <property type="entry name" value="HTH_ARAC_FAMILY_1"/>
    <property type="match status" value="1"/>
</dbReference>
<dbReference type="Pfam" id="PF00072">
    <property type="entry name" value="Response_reg"/>
    <property type="match status" value="1"/>
</dbReference>
<dbReference type="SUPFAM" id="SSF46689">
    <property type="entry name" value="Homeodomain-like"/>
    <property type="match status" value="2"/>
</dbReference>
<keyword evidence="3" id="KW-0238">DNA-binding</keyword>
<feature type="domain" description="HTH araC/xylS-type" evidence="7">
    <location>
        <begin position="407"/>
        <end position="505"/>
    </location>
</feature>
<dbReference type="GO" id="GO:0000160">
    <property type="term" value="P:phosphorelay signal transduction system"/>
    <property type="evidence" value="ECO:0007669"/>
    <property type="project" value="InterPro"/>
</dbReference>
<dbReference type="Gene3D" id="1.10.10.60">
    <property type="entry name" value="Homeodomain-like"/>
    <property type="match status" value="2"/>
</dbReference>
<dbReference type="InterPro" id="IPR018062">
    <property type="entry name" value="HTH_AraC-typ_CS"/>
</dbReference>
<organism evidence="9 10">
    <name type="scientific">Hydrogenoanaerobacterium saccharovorans</name>
    <dbReference type="NCBI Taxonomy" id="474960"/>
    <lineage>
        <taxon>Bacteria</taxon>
        <taxon>Bacillati</taxon>
        <taxon>Bacillota</taxon>
        <taxon>Clostridia</taxon>
        <taxon>Eubacteriales</taxon>
        <taxon>Oscillospiraceae</taxon>
        <taxon>Hydrogenoanaerobacterium</taxon>
    </lineage>
</organism>
<dbReference type="PANTHER" id="PTHR43280">
    <property type="entry name" value="ARAC-FAMILY TRANSCRIPTIONAL REGULATOR"/>
    <property type="match status" value="1"/>
</dbReference>
<dbReference type="EMBL" id="FOCG01000001">
    <property type="protein sequence ID" value="SEM48959.1"/>
    <property type="molecule type" value="Genomic_DNA"/>
</dbReference>
<dbReference type="PROSITE" id="PS01124">
    <property type="entry name" value="HTH_ARAC_FAMILY_2"/>
    <property type="match status" value="1"/>
</dbReference>
<dbReference type="Gene3D" id="3.40.50.2300">
    <property type="match status" value="1"/>
</dbReference>
<dbReference type="InterPro" id="IPR020449">
    <property type="entry name" value="Tscrpt_reg_AraC-type_HTH"/>
</dbReference>
<evidence type="ECO:0000259" key="7">
    <source>
        <dbReference type="PROSITE" id="PS01124"/>
    </source>
</evidence>
<dbReference type="InterPro" id="IPR001789">
    <property type="entry name" value="Sig_transdc_resp-reg_receiver"/>
</dbReference>
<dbReference type="SMART" id="SM00342">
    <property type="entry name" value="HTH_ARAC"/>
    <property type="match status" value="1"/>
</dbReference>
<keyword evidence="4" id="KW-0804">Transcription</keyword>
<evidence type="ECO:0000256" key="4">
    <source>
        <dbReference type="ARBA" id="ARBA00023163"/>
    </source>
</evidence>
<evidence type="ECO:0000256" key="2">
    <source>
        <dbReference type="ARBA" id="ARBA00023015"/>
    </source>
</evidence>
<keyword evidence="2" id="KW-0805">Transcription regulation</keyword>
<evidence type="ECO:0000256" key="1">
    <source>
        <dbReference type="ARBA" id="ARBA00018672"/>
    </source>
</evidence>
<feature type="domain" description="Response regulatory" evidence="8">
    <location>
        <begin position="6"/>
        <end position="123"/>
    </location>
</feature>
<reference evidence="9 10" key="1">
    <citation type="submission" date="2016-10" db="EMBL/GenBank/DDBJ databases">
        <authorList>
            <person name="de Groot N.N."/>
        </authorList>
    </citation>
    <scope>NUCLEOTIDE SEQUENCE [LARGE SCALE GENOMIC DNA]</scope>
    <source>
        <strain evidence="9 10">CGMCC 1.5070</strain>
    </source>
</reference>
<accession>A0A1H7YUX8</accession>
<name>A0A1H7YUX8_9FIRM</name>
<dbReference type="InterPro" id="IPR011006">
    <property type="entry name" value="CheY-like_superfamily"/>
</dbReference>
<dbReference type="Pfam" id="PF12833">
    <property type="entry name" value="HTH_18"/>
    <property type="match status" value="1"/>
</dbReference>
<dbReference type="CDD" id="cd17536">
    <property type="entry name" value="REC_YesN-like"/>
    <property type="match status" value="1"/>
</dbReference>
<dbReference type="SUPFAM" id="SSF52172">
    <property type="entry name" value="CheY-like"/>
    <property type="match status" value="1"/>
</dbReference>
<evidence type="ECO:0000256" key="6">
    <source>
        <dbReference type="PROSITE-ProRule" id="PRU00169"/>
    </source>
</evidence>
<dbReference type="OrthoDB" id="342399at2"/>
<dbReference type="InterPro" id="IPR018060">
    <property type="entry name" value="HTH_AraC"/>
</dbReference>
<comment type="function">
    <text evidence="5">May play the central regulatory role in sporulation. It may be an element of the effector pathway responsible for the activation of sporulation genes in response to nutritional stress. Spo0A may act in concert with spo0H (a sigma factor) to control the expression of some genes that are critical to the sporulation process.</text>
</comment>
<dbReference type="PROSITE" id="PS50110">
    <property type="entry name" value="RESPONSE_REGULATORY"/>
    <property type="match status" value="1"/>
</dbReference>
<dbReference type="PRINTS" id="PR00032">
    <property type="entry name" value="HTHARAC"/>
</dbReference>
<dbReference type="RefSeq" id="WP_092750797.1">
    <property type="nucleotide sequence ID" value="NZ_FOCG01000001.1"/>
</dbReference>
<protein>
    <recommendedName>
        <fullName evidence="1">Stage 0 sporulation protein A homolog</fullName>
    </recommendedName>
</protein>
<dbReference type="GO" id="GO:0043565">
    <property type="term" value="F:sequence-specific DNA binding"/>
    <property type="evidence" value="ECO:0007669"/>
    <property type="project" value="InterPro"/>
</dbReference>
<evidence type="ECO:0000313" key="10">
    <source>
        <dbReference type="Proteomes" id="UP000199158"/>
    </source>
</evidence>
<dbReference type="STRING" id="474960.SAMN05216180_0213"/>
<dbReference type="InterPro" id="IPR009057">
    <property type="entry name" value="Homeodomain-like_sf"/>
</dbReference>
<feature type="modified residue" description="4-aspartylphosphate" evidence="6">
    <location>
        <position position="58"/>
    </location>
</feature>
<evidence type="ECO:0000256" key="3">
    <source>
        <dbReference type="ARBA" id="ARBA00023125"/>
    </source>
</evidence>
<evidence type="ECO:0000313" key="9">
    <source>
        <dbReference type="EMBL" id="SEM48959.1"/>
    </source>
</evidence>
<sequence>MRTVCKILIVEDELITRQALRYIIGMQGNSFTIVGEASNGRDALKLIETERPDILISDVVMPIMDGVELAKIVNLKHPQIYTIMLSGHSEFSYVKSAFQYGVADYILKPELEPAVLLEKLHQLAQKQNIYLEQPTADYAKDVLKTLISKKDALNAKNVVLPGNRYCLWCCSLKKLFATGLHNENNAKEIIVDVVKKLLQGIDFYFTYTDDFYLVFLFCYNQGEYKHTVERICAAAKEISENIPTLFWIIGDEYQNYLETRTKFLYISCLADLKFYFNHYTIIFQHDLEEINIHAVFHNKKYFESIRCMDFTAAYSELASFLFSLKDGHYLREQELKKMLENIVYNTINTLEEMGIDMEGLSARKMEFFAYITNATCPQELADKLQIILETIEEYAIVHRNTEDVLFGRILKHIEDNYSEQITLNHIAEFFHISYSYLSTCFSNFTGYGFNEYLNNIRVESAKKMLTDTDIPLADISEKVGYSDQSYFGKVFKKRTGMNPSAYRKCSAKL</sequence>
<dbReference type="Proteomes" id="UP000199158">
    <property type="component" value="Unassembled WGS sequence"/>
</dbReference>
<evidence type="ECO:0000259" key="8">
    <source>
        <dbReference type="PROSITE" id="PS50110"/>
    </source>
</evidence>
<dbReference type="AlphaFoldDB" id="A0A1H7YUX8"/>
<proteinExistence type="predicted"/>
<keyword evidence="10" id="KW-1185">Reference proteome</keyword>
<evidence type="ECO:0000256" key="5">
    <source>
        <dbReference type="ARBA" id="ARBA00024867"/>
    </source>
</evidence>